<dbReference type="AlphaFoldDB" id="C1BD78"/>
<feature type="compositionally biased region" description="Basic and acidic residues" evidence="1">
    <location>
        <begin position="78"/>
        <end position="93"/>
    </location>
</feature>
<keyword evidence="3" id="KW-0614">Plasmid</keyword>
<dbReference type="SUPFAM" id="SSF47598">
    <property type="entry name" value="Ribbon-helix-helix"/>
    <property type="match status" value="1"/>
</dbReference>
<evidence type="ECO:0000256" key="1">
    <source>
        <dbReference type="SAM" id="MobiDB-lite"/>
    </source>
</evidence>
<proteinExistence type="predicted"/>
<sequence>MNSNDKNTDYDELAEWAEHDMTLPKDSATAKRGADAAAAGKALLERVGAGRPSLAQDAGISGASPKRQVRLPLPLSNKLDELAQRQHRKPSELMREAVEEYIQKHSA</sequence>
<dbReference type="HOGENOM" id="CLU_160362_1_0_11"/>
<dbReference type="EMBL" id="AP011116">
    <property type="protein sequence ID" value="BAH55822.1"/>
    <property type="molecule type" value="Genomic_DNA"/>
</dbReference>
<dbReference type="InterPro" id="IPR013321">
    <property type="entry name" value="Arc_rbn_hlx_hlx"/>
</dbReference>
<geneLocation type="plasmid" evidence="3 4">
    <name>pROB01</name>
</geneLocation>
<dbReference type="OrthoDB" id="5193415at2"/>
<name>C1BD78_RHOOB</name>
<dbReference type="Gene3D" id="1.10.1220.10">
    <property type="entry name" value="Met repressor-like"/>
    <property type="match status" value="1"/>
</dbReference>
<reference evidence="3 4" key="1">
    <citation type="submission" date="2009-03" db="EMBL/GenBank/DDBJ databases">
        <title>Comparison of the complete genome sequences of Rhodococcus erythropolis PR4 and Rhodococcus opacus B4.</title>
        <authorList>
            <person name="Takarada H."/>
            <person name="Sekine M."/>
            <person name="Hosoyama A."/>
            <person name="Yamada R."/>
            <person name="Fujisawa T."/>
            <person name="Omata S."/>
            <person name="Shimizu A."/>
            <person name="Tsukatani N."/>
            <person name="Tanikawa S."/>
            <person name="Fujita N."/>
            <person name="Harayama S."/>
        </authorList>
    </citation>
    <scope>NUCLEOTIDE SEQUENCE [LARGE SCALE GENOMIC DNA]</scope>
    <source>
        <strain evidence="3 4">B4</strain>
        <plasmid evidence="3 4">pROB01</plasmid>
    </source>
</reference>
<evidence type="ECO:0000259" key="2">
    <source>
        <dbReference type="Pfam" id="PF01402"/>
    </source>
</evidence>
<dbReference type="KEGG" id="rop:ROP_pROB01-03230"/>
<dbReference type="RefSeq" id="WP_007295982.1">
    <property type="nucleotide sequence ID" value="NC_012520.1"/>
</dbReference>
<dbReference type="InterPro" id="IPR010985">
    <property type="entry name" value="Ribbon_hlx_hlx"/>
</dbReference>
<protein>
    <recommendedName>
        <fullName evidence="2">Ribbon-helix-helix protein CopG domain-containing protein</fullName>
    </recommendedName>
</protein>
<evidence type="ECO:0000313" key="3">
    <source>
        <dbReference type="EMBL" id="BAH55822.1"/>
    </source>
</evidence>
<dbReference type="PATRIC" id="fig|632772.20.peg.8058"/>
<feature type="region of interest" description="Disordered" evidence="1">
    <location>
        <begin position="54"/>
        <end position="93"/>
    </location>
</feature>
<dbReference type="Pfam" id="PF01402">
    <property type="entry name" value="RHH_1"/>
    <property type="match status" value="1"/>
</dbReference>
<organism evidence="3 4">
    <name type="scientific">Rhodococcus opacus (strain B4)</name>
    <dbReference type="NCBI Taxonomy" id="632772"/>
    <lineage>
        <taxon>Bacteria</taxon>
        <taxon>Bacillati</taxon>
        <taxon>Actinomycetota</taxon>
        <taxon>Actinomycetes</taxon>
        <taxon>Mycobacteriales</taxon>
        <taxon>Nocardiaceae</taxon>
        <taxon>Rhodococcus</taxon>
    </lineage>
</organism>
<accession>C1BD78</accession>
<dbReference type="CDD" id="cd22233">
    <property type="entry name" value="RHH_CopAso-like"/>
    <property type="match status" value="1"/>
</dbReference>
<feature type="domain" description="Ribbon-helix-helix protein CopG" evidence="2">
    <location>
        <begin position="68"/>
        <end position="102"/>
    </location>
</feature>
<evidence type="ECO:0000313" key="4">
    <source>
        <dbReference type="Proteomes" id="UP000002212"/>
    </source>
</evidence>
<gene>
    <name evidence="3" type="ordered locus">ROP_pROB01-03230</name>
</gene>
<dbReference type="GO" id="GO:0006355">
    <property type="term" value="P:regulation of DNA-templated transcription"/>
    <property type="evidence" value="ECO:0007669"/>
    <property type="project" value="InterPro"/>
</dbReference>
<dbReference type="Proteomes" id="UP000002212">
    <property type="component" value="Plasmid pROB01"/>
</dbReference>
<dbReference type="InterPro" id="IPR002145">
    <property type="entry name" value="CopG"/>
</dbReference>